<feature type="domain" description="HTH gntR-type" evidence="4">
    <location>
        <begin position="30"/>
        <end position="98"/>
    </location>
</feature>
<dbReference type="PRINTS" id="PR00035">
    <property type="entry name" value="HTHGNTR"/>
</dbReference>
<comment type="caution">
    <text evidence="5">The sequence shown here is derived from an EMBL/GenBank/DDBJ whole genome shotgun (WGS) entry which is preliminary data.</text>
</comment>
<dbReference type="InterPro" id="IPR000524">
    <property type="entry name" value="Tscrpt_reg_HTH_GntR"/>
</dbReference>
<dbReference type="Gene3D" id="1.20.120.530">
    <property type="entry name" value="GntR ligand-binding domain-like"/>
    <property type="match status" value="1"/>
</dbReference>
<keyword evidence="3" id="KW-0804">Transcription</keyword>
<evidence type="ECO:0000256" key="1">
    <source>
        <dbReference type="ARBA" id="ARBA00023015"/>
    </source>
</evidence>
<dbReference type="CDD" id="cd07377">
    <property type="entry name" value="WHTH_GntR"/>
    <property type="match status" value="1"/>
</dbReference>
<accession>A0A9W5RF79</accession>
<sequence>MMTDNLMQAFLESTSKNLPKSSDSGRIASVHRSKATMDAVKAYILDHQLKPGDPLPTEIQLCEDLGVSRSSVREAIRKLEALDIVRVQQGRGSFVGEMSLQPMVETLVLRYALDHFEGSESLRHVVAIRRYIDLGMSDSLARELKGTSNPELEELVEVMIKKAEAGQTYLEEDIAFHNGLSSYLDNSLLNQLVAAMWMVHQSFIPDMEETIKPDLVRTAKAHALMLETAQAGDADAYRAAVYAHYEPLADILKLG</sequence>
<dbReference type="EMBL" id="AGWN01000001">
    <property type="protein sequence ID" value="EPD31292.1"/>
    <property type="molecule type" value="Genomic_DNA"/>
</dbReference>
<dbReference type="InterPro" id="IPR036390">
    <property type="entry name" value="WH_DNA-bd_sf"/>
</dbReference>
<evidence type="ECO:0000313" key="5">
    <source>
        <dbReference type="EMBL" id="EPD31292.1"/>
    </source>
</evidence>
<protein>
    <recommendedName>
        <fullName evidence="4">HTH gntR-type domain-containing protein</fullName>
    </recommendedName>
</protein>
<dbReference type="SUPFAM" id="SSF48008">
    <property type="entry name" value="GntR ligand-binding domain-like"/>
    <property type="match status" value="1"/>
</dbReference>
<dbReference type="GO" id="GO:0003677">
    <property type="term" value="F:DNA binding"/>
    <property type="evidence" value="ECO:0007669"/>
    <property type="project" value="UniProtKB-KW"/>
</dbReference>
<evidence type="ECO:0000256" key="2">
    <source>
        <dbReference type="ARBA" id="ARBA00023125"/>
    </source>
</evidence>
<proteinExistence type="predicted"/>
<organism evidence="5 6">
    <name type="scientific">Gleimia europaea ACS-120-V-Col10b</name>
    <dbReference type="NCBI Taxonomy" id="883069"/>
    <lineage>
        <taxon>Bacteria</taxon>
        <taxon>Bacillati</taxon>
        <taxon>Actinomycetota</taxon>
        <taxon>Actinomycetes</taxon>
        <taxon>Actinomycetales</taxon>
        <taxon>Actinomycetaceae</taxon>
        <taxon>Gleimia</taxon>
    </lineage>
</organism>
<gene>
    <name evidence="5" type="ORF">HMPREF9238_01060</name>
</gene>
<dbReference type="PANTHER" id="PTHR43537:SF5">
    <property type="entry name" value="UXU OPERON TRANSCRIPTIONAL REGULATOR"/>
    <property type="match status" value="1"/>
</dbReference>
<dbReference type="Gene3D" id="1.10.10.10">
    <property type="entry name" value="Winged helix-like DNA-binding domain superfamily/Winged helix DNA-binding domain"/>
    <property type="match status" value="1"/>
</dbReference>
<dbReference type="PROSITE" id="PS50949">
    <property type="entry name" value="HTH_GNTR"/>
    <property type="match status" value="1"/>
</dbReference>
<dbReference type="AlphaFoldDB" id="A0A9W5RF79"/>
<dbReference type="Pfam" id="PF00392">
    <property type="entry name" value="GntR"/>
    <property type="match status" value="1"/>
</dbReference>
<dbReference type="GO" id="GO:0003700">
    <property type="term" value="F:DNA-binding transcription factor activity"/>
    <property type="evidence" value="ECO:0007669"/>
    <property type="project" value="InterPro"/>
</dbReference>
<dbReference type="RefSeq" id="WP_016444403.1">
    <property type="nucleotide sequence ID" value="NZ_KE150266.1"/>
</dbReference>
<evidence type="ECO:0000259" key="4">
    <source>
        <dbReference type="PROSITE" id="PS50949"/>
    </source>
</evidence>
<dbReference type="OrthoDB" id="7989071at2"/>
<dbReference type="Pfam" id="PF07729">
    <property type="entry name" value="FCD"/>
    <property type="match status" value="1"/>
</dbReference>
<dbReference type="InterPro" id="IPR008920">
    <property type="entry name" value="TF_FadR/GntR_C"/>
</dbReference>
<name>A0A9W5RF79_9ACTO</name>
<dbReference type="Proteomes" id="UP000014387">
    <property type="component" value="Unassembled WGS sequence"/>
</dbReference>
<dbReference type="InterPro" id="IPR036388">
    <property type="entry name" value="WH-like_DNA-bd_sf"/>
</dbReference>
<evidence type="ECO:0000313" key="6">
    <source>
        <dbReference type="Proteomes" id="UP000014387"/>
    </source>
</evidence>
<evidence type="ECO:0000256" key="3">
    <source>
        <dbReference type="ARBA" id="ARBA00023163"/>
    </source>
</evidence>
<keyword evidence="2" id="KW-0238">DNA-binding</keyword>
<keyword evidence="6" id="KW-1185">Reference proteome</keyword>
<dbReference type="InterPro" id="IPR011711">
    <property type="entry name" value="GntR_C"/>
</dbReference>
<dbReference type="SUPFAM" id="SSF46785">
    <property type="entry name" value="Winged helix' DNA-binding domain"/>
    <property type="match status" value="1"/>
</dbReference>
<dbReference type="SMART" id="SM00345">
    <property type="entry name" value="HTH_GNTR"/>
    <property type="match status" value="1"/>
</dbReference>
<keyword evidence="1" id="KW-0805">Transcription regulation</keyword>
<reference evidence="5 6" key="1">
    <citation type="submission" date="2013-05" db="EMBL/GenBank/DDBJ databases">
        <title>The Genome Sequence of Actinomyces europaeus ACS-120-V-COL10B.</title>
        <authorList>
            <consortium name="The Broad Institute Genomics Platform"/>
            <person name="Earl A."/>
            <person name="Ward D."/>
            <person name="Feldgarden M."/>
            <person name="Gevers D."/>
            <person name="Saerens B."/>
            <person name="Vaneechoutte M."/>
            <person name="Walker B."/>
            <person name="Young S."/>
            <person name="Zeng Q."/>
            <person name="Gargeya S."/>
            <person name="Fitzgerald M."/>
            <person name="Haas B."/>
            <person name="Abouelleil A."/>
            <person name="Allen A.W."/>
            <person name="Alvarado L."/>
            <person name="Arachchi H.M."/>
            <person name="Berlin A.M."/>
            <person name="Chapman S.B."/>
            <person name="Gainer-Dewar J."/>
            <person name="Goldberg J."/>
            <person name="Griggs A."/>
            <person name="Gujja S."/>
            <person name="Hansen M."/>
            <person name="Howarth C."/>
            <person name="Imamovic A."/>
            <person name="Ireland A."/>
            <person name="Larimer J."/>
            <person name="McCowan C."/>
            <person name="Murphy C."/>
            <person name="Pearson M."/>
            <person name="Poon T.W."/>
            <person name="Priest M."/>
            <person name="Roberts A."/>
            <person name="Saif S."/>
            <person name="Shea T."/>
            <person name="Sisk P."/>
            <person name="Sykes S."/>
            <person name="Wortman J."/>
            <person name="Nusbaum C."/>
            <person name="Birren B."/>
        </authorList>
    </citation>
    <scope>NUCLEOTIDE SEQUENCE [LARGE SCALE GENOMIC DNA]</scope>
    <source>
        <strain evidence="5 6">ACS-120-V-Col10b</strain>
    </source>
</reference>
<dbReference type="PANTHER" id="PTHR43537">
    <property type="entry name" value="TRANSCRIPTIONAL REGULATOR, GNTR FAMILY"/>
    <property type="match status" value="1"/>
</dbReference>